<comment type="caution">
    <text evidence="2">The sequence shown here is derived from an EMBL/GenBank/DDBJ whole genome shotgun (WGS) entry which is preliminary data.</text>
</comment>
<proteinExistence type="predicted"/>
<evidence type="ECO:0000313" key="2">
    <source>
        <dbReference type="EMBL" id="MVN21790.1"/>
    </source>
</evidence>
<keyword evidence="3" id="KW-1185">Reference proteome</keyword>
<evidence type="ECO:0000313" key="3">
    <source>
        <dbReference type="Proteomes" id="UP000462014"/>
    </source>
</evidence>
<feature type="transmembrane region" description="Helical" evidence="1">
    <location>
        <begin position="53"/>
        <end position="73"/>
    </location>
</feature>
<keyword evidence="1" id="KW-0812">Transmembrane</keyword>
<name>A0A7K1SXP8_9SPHI</name>
<protein>
    <submittedName>
        <fullName evidence="2">Uncharacterized protein</fullName>
    </submittedName>
</protein>
<evidence type="ECO:0000256" key="1">
    <source>
        <dbReference type="SAM" id="Phobius"/>
    </source>
</evidence>
<feature type="transmembrane region" description="Helical" evidence="1">
    <location>
        <begin position="21"/>
        <end position="47"/>
    </location>
</feature>
<reference evidence="2 3" key="1">
    <citation type="submission" date="2019-12" db="EMBL/GenBank/DDBJ databases">
        <title>Mucilaginibacter sp. HMF7410 genome sequencing and assembly.</title>
        <authorList>
            <person name="Kang H."/>
            <person name="Cha I."/>
            <person name="Kim H."/>
            <person name="Joh K."/>
        </authorList>
    </citation>
    <scope>NUCLEOTIDE SEQUENCE [LARGE SCALE GENOMIC DNA]</scope>
    <source>
        <strain evidence="2 3">HMF7410</strain>
    </source>
</reference>
<keyword evidence="1" id="KW-1133">Transmembrane helix</keyword>
<dbReference type="AlphaFoldDB" id="A0A7K1SXP8"/>
<dbReference type="EMBL" id="WPIK01000007">
    <property type="protein sequence ID" value="MVN21790.1"/>
    <property type="molecule type" value="Genomic_DNA"/>
</dbReference>
<gene>
    <name evidence="2" type="ORF">GO621_09595</name>
</gene>
<dbReference type="RefSeq" id="WP_157566420.1">
    <property type="nucleotide sequence ID" value="NZ_WPIK01000007.1"/>
</dbReference>
<dbReference type="Proteomes" id="UP000462014">
    <property type="component" value="Unassembled WGS sequence"/>
</dbReference>
<accession>A0A7K1SXP8</accession>
<organism evidence="2 3">
    <name type="scientific">Mucilaginibacter arboris</name>
    <dbReference type="NCBI Taxonomy" id="2682090"/>
    <lineage>
        <taxon>Bacteria</taxon>
        <taxon>Pseudomonadati</taxon>
        <taxon>Bacteroidota</taxon>
        <taxon>Sphingobacteriia</taxon>
        <taxon>Sphingobacteriales</taxon>
        <taxon>Sphingobacteriaceae</taxon>
        <taxon>Mucilaginibacter</taxon>
    </lineage>
</organism>
<keyword evidence="1" id="KW-0472">Membrane</keyword>
<sequence length="174" mass="20365">MNKKEIEQIKRTKKSKRNVEDYINYFIFIFPLSIAFIGFILLLSYFMHNAETQSLLISLIMITLGLLFAYFTLKRLNENVTFETIENQSNLNLIELKQQIQNTFRLNSIFIYEKLGTIEALTKLTGFSWGELITIIQDGNTFLVNSRPNGTNQPVTVYKDRKNIKKIRNILTQK</sequence>